<organism evidence="3 4">
    <name type="scientific">Janthinobacterium tructae</name>
    <dbReference type="NCBI Taxonomy" id="2590869"/>
    <lineage>
        <taxon>Bacteria</taxon>
        <taxon>Pseudomonadati</taxon>
        <taxon>Pseudomonadota</taxon>
        <taxon>Betaproteobacteria</taxon>
        <taxon>Burkholderiales</taxon>
        <taxon>Oxalobacteraceae</taxon>
        <taxon>Janthinobacterium</taxon>
    </lineage>
</organism>
<dbReference type="Pfam" id="PF01266">
    <property type="entry name" value="DAO"/>
    <property type="match status" value="1"/>
</dbReference>
<dbReference type="PRINTS" id="PR00411">
    <property type="entry name" value="PNDRDTASEI"/>
</dbReference>
<evidence type="ECO:0000256" key="1">
    <source>
        <dbReference type="ARBA" id="ARBA00023002"/>
    </source>
</evidence>
<dbReference type="GO" id="GO:0016491">
    <property type="term" value="F:oxidoreductase activity"/>
    <property type="evidence" value="ECO:0007669"/>
    <property type="project" value="UniProtKB-KW"/>
</dbReference>
<dbReference type="SUPFAM" id="SSF55729">
    <property type="entry name" value="Acyl-CoA N-acyltransferases (Nat)"/>
    <property type="match status" value="1"/>
</dbReference>
<evidence type="ECO:0000313" key="3">
    <source>
        <dbReference type="EMBL" id="QDG69780.1"/>
    </source>
</evidence>
<dbReference type="Gene3D" id="3.30.9.10">
    <property type="entry name" value="D-Amino Acid Oxidase, subunit A, domain 2"/>
    <property type="match status" value="1"/>
</dbReference>
<dbReference type="InterPro" id="IPR036188">
    <property type="entry name" value="FAD/NAD-bd_sf"/>
</dbReference>
<name>A0A4Y6RBJ6_9BURK</name>
<dbReference type="AlphaFoldDB" id="A0A4Y6RBJ6"/>
<dbReference type="PANTHER" id="PTHR13847">
    <property type="entry name" value="SARCOSINE DEHYDROGENASE-RELATED"/>
    <property type="match status" value="1"/>
</dbReference>
<dbReference type="GO" id="GO:0016747">
    <property type="term" value="F:acyltransferase activity, transferring groups other than amino-acyl groups"/>
    <property type="evidence" value="ECO:0007669"/>
    <property type="project" value="InterPro"/>
</dbReference>
<evidence type="ECO:0000259" key="2">
    <source>
        <dbReference type="PROSITE" id="PS51186"/>
    </source>
</evidence>
<dbReference type="PANTHER" id="PTHR13847:SF289">
    <property type="entry name" value="GLYCINE OXIDASE"/>
    <property type="match status" value="1"/>
</dbReference>
<dbReference type="Gene3D" id="3.40.630.30">
    <property type="match status" value="1"/>
</dbReference>
<dbReference type="InterPro" id="IPR006076">
    <property type="entry name" value="FAD-dep_OxRdtase"/>
</dbReference>
<dbReference type="GO" id="GO:0005737">
    <property type="term" value="C:cytoplasm"/>
    <property type="evidence" value="ECO:0007669"/>
    <property type="project" value="TreeGrafter"/>
</dbReference>
<evidence type="ECO:0000313" key="4">
    <source>
        <dbReference type="Proteomes" id="UP000316665"/>
    </source>
</evidence>
<dbReference type="SUPFAM" id="SSF51905">
    <property type="entry name" value="FAD/NAD(P)-binding domain"/>
    <property type="match status" value="1"/>
</dbReference>
<sequence>MSTHTIRTLRPDDAAPLLAFEQANRAWFERHIDGRPDDFYSIDGVHAHVAQFLDEHAQGRMHPCVILDEHGQLIGRANLKDIDRQQGVAEVGYRIGEQQAGKGLATAALQYLIALAQDEWRLQRLCACAIDGNAASIRVLERCGFVQGVAVPDIAIVAGNVVDGHAYALELRAAPHRIVVIGAGIVGASLAYHLASKGAKVTVVEAGGIASGVTGTSFAWINTSCAGPDPIAALRGGAIVAWRRLETQVPGLTLRWHGALSYGTQDGRVSSSSKLINRSRIAQLEPQLRQPPQQAVYEPEQGALDAVAATHALLAAAKALGATVRTHTPVLGFTVRDARVTGVETATGLIEADMVVLAAGTGTATLAAQLGVNLPIHASPAIFLRYQAPPGLVRGIISSHAMEVRQAEDGTMLAAEDYVDDAPDKQPAAIAQRTASAIREELEGADAIAPAFACIGLRPIPIDGVPVIGYLPQVSGVYVCAMHPGVVLAAIVGQLASGEIVDDEPASALAACRPARFQA</sequence>
<dbReference type="OrthoDB" id="8993739at2"/>
<protein>
    <submittedName>
        <fullName evidence="3">FAD-dependent oxidoreductase</fullName>
    </submittedName>
</protein>
<dbReference type="EMBL" id="CP041185">
    <property type="protein sequence ID" value="QDG69780.1"/>
    <property type="molecule type" value="Genomic_DNA"/>
</dbReference>
<keyword evidence="4" id="KW-1185">Reference proteome</keyword>
<feature type="domain" description="N-acetyltransferase" evidence="2">
    <location>
        <begin position="4"/>
        <end position="174"/>
    </location>
</feature>
<dbReference type="InterPro" id="IPR016181">
    <property type="entry name" value="Acyl_CoA_acyltransferase"/>
</dbReference>
<keyword evidence="1" id="KW-0560">Oxidoreductase</keyword>
<dbReference type="RefSeq" id="WP_141169245.1">
    <property type="nucleotide sequence ID" value="NZ_CP041185.1"/>
</dbReference>
<accession>A0A4Y6RBJ6</accession>
<dbReference type="Pfam" id="PF13302">
    <property type="entry name" value="Acetyltransf_3"/>
    <property type="match status" value="1"/>
</dbReference>
<reference evidence="3 4" key="1">
    <citation type="submission" date="2019-06" db="EMBL/GenBank/DDBJ databases">
        <title>Complete genome sequence of Janthinobacterium sp. SNU WT3 isolated from diseased rainbow trout.</title>
        <authorList>
            <person name="Oh W.T."/>
            <person name="Park S.C."/>
        </authorList>
    </citation>
    <scope>NUCLEOTIDE SEQUENCE [LARGE SCALE GENOMIC DNA]</scope>
    <source>
        <strain evidence="3 4">SNU WT3</strain>
    </source>
</reference>
<dbReference type="Proteomes" id="UP000316665">
    <property type="component" value="Chromosome"/>
</dbReference>
<dbReference type="PROSITE" id="PS51186">
    <property type="entry name" value="GNAT"/>
    <property type="match status" value="1"/>
</dbReference>
<proteinExistence type="predicted"/>
<gene>
    <name evidence="3" type="ORF">FJQ89_04650</name>
</gene>
<dbReference type="KEGG" id="jas:FJQ89_04650"/>
<dbReference type="InterPro" id="IPR000182">
    <property type="entry name" value="GNAT_dom"/>
</dbReference>
<dbReference type="Gene3D" id="3.50.50.60">
    <property type="entry name" value="FAD/NAD(P)-binding domain"/>
    <property type="match status" value="1"/>
</dbReference>